<dbReference type="InterPro" id="IPR003591">
    <property type="entry name" value="Leu-rich_rpt_typical-subtyp"/>
</dbReference>
<evidence type="ECO:0000313" key="7">
    <source>
        <dbReference type="EMBL" id="KMZ63105.1"/>
    </source>
</evidence>
<dbReference type="STRING" id="29655.A0A0K9P4L7"/>
<dbReference type="PRINTS" id="PR00019">
    <property type="entry name" value="LEURICHRPT"/>
</dbReference>
<feature type="compositionally biased region" description="Acidic residues" evidence="6">
    <location>
        <begin position="455"/>
        <end position="464"/>
    </location>
</feature>
<dbReference type="PROSITE" id="PS51450">
    <property type="entry name" value="LRR"/>
    <property type="match status" value="4"/>
</dbReference>
<keyword evidence="5" id="KW-0175">Coiled coil</keyword>
<feature type="coiled-coil region" evidence="5">
    <location>
        <begin position="128"/>
        <end position="162"/>
    </location>
</feature>
<evidence type="ECO:0000256" key="3">
    <source>
        <dbReference type="ARBA" id="ARBA00023786"/>
    </source>
</evidence>
<dbReference type="FunFam" id="3.80.10.10:FF:000405">
    <property type="entry name" value="Plant intracellular Ras-group-related LRR protein 4"/>
    <property type="match status" value="1"/>
</dbReference>
<dbReference type="AlphaFoldDB" id="A0A0K9P4L7"/>
<gene>
    <name evidence="7" type="ORF">ZOSMA_427G00030</name>
</gene>
<dbReference type="Pfam" id="PF00560">
    <property type="entry name" value="LRR_1"/>
    <property type="match status" value="2"/>
</dbReference>
<dbReference type="Pfam" id="PF13855">
    <property type="entry name" value="LRR_8"/>
    <property type="match status" value="2"/>
</dbReference>
<proteinExistence type="inferred from homology"/>
<organism evidence="7 8">
    <name type="scientific">Zostera marina</name>
    <name type="common">Eelgrass</name>
    <dbReference type="NCBI Taxonomy" id="29655"/>
    <lineage>
        <taxon>Eukaryota</taxon>
        <taxon>Viridiplantae</taxon>
        <taxon>Streptophyta</taxon>
        <taxon>Embryophyta</taxon>
        <taxon>Tracheophyta</taxon>
        <taxon>Spermatophyta</taxon>
        <taxon>Magnoliopsida</taxon>
        <taxon>Liliopsida</taxon>
        <taxon>Zosteraceae</taxon>
        <taxon>Zostera</taxon>
    </lineage>
</organism>
<accession>A0A0K9P4L7</accession>
<keyword evidence="8" id="KW-1185">Reference proteome</keyword>
<dbReference type="Gene3D" id="3.80.10.10">
    <property type="entry name" value="Ribonuclease Inhibitor"/>
    <property type="match status" value="1"/>
</dbReference>
<keyword evidence="2" id="KW-0677">Repeat</keyword>
<dbReference type="PANTHER" id="PTHR48051:SF54">
    <property type="entry name" value="LEUCINE-RICH REPEAT-CONTAINING PROTEIN"/>
    <property type="match status" value="1"/>
</dbReference>
<sequence>MDPNPKKFPLLSFVLTRINSIGKPKAKTDDQSDIDLEQQPTSDEVELITRMPHLNHPKLFNSMAGAIADVAKTRSILNALGSRPDHESIDFARSRIVELEASEKESELSEKCDGRKSNEMEMQGLRALLQLDDMHEAYQTLLKEAEERLVGIYGEKMETQENASMQKGKEESGDDGEVGLNQEVVKVLNDAREGKSVQEVDLSGQNLIILPEEFGRVSTLRVLNLSRNQLQMIPDSIAGLERLEELSLAKNSLYNLPDSIGLLTNLKILDVSGNKLTRLPDSISYCRSLVELNASYNDLEYLPTNMGLKLSNLQTLLIYLNKLRYLPTSICEMRSLRHLDVHFNELHGLPHNFGKLTNLEILNLSSNFSDMTELPQSFGDLINLKQLDLSNNQIHILPDSFGFLRNLVKLNLDQNPLVIPPADVVNKGANAVVEFMDNRMIEIIEKEEQDRLEKGEEEEVDDGESNTNASWLTRSTSLVSGWVSGVSDYLGTGQKSPRDPYLEEQR</sequence>
<dbReference type="InterPro" id="IPR050216">
    <property type="entry name" value="LRR_domain-containing"/>
</dbReference>
<dbReference type="GO" id="GO:0035556">
    <property type="term" value="P:intracellular signal transduction"/>
    <property type="evidence" value="ECO:0000318"/>
    <property type="project" value="GO_Central"/>
</dbReference>
<dbReference type="PANTHER" id="PTHR48051">
    <property type="match status" value="1"/>
</dbReference>
<name>A0A0K9P4L7_ZOSMR</name>
<dbReference type="OMA" id="PERISGC"/>
<feature type="region of interest" description="Disordered" evidence="6">
    <location>
        <begin position="448"/>
        <end position="472"/>
    </location>
</feature>
<evidence type="ECO:0000256" key="2">
    <source>
        <dbReference type="ARBA" id="ARBA00022737"/>
    </source>
</evidence>
<dbReference type="SMART" id="SM00364">
    <property type="entry name" value="LRR_BAC"/>
    <property type="match status" value="8"/>
</dbReference>
<comment type="similarity">
    <text evidence="3">Belongs to the SHOC2 family.</text>
</comment>
<comment type="caution">
    <text evidence="7">The sequence shown here is derived from an EMBL/GenBank/DDBJ whole genome shotgun (WGS) entry which is preliminary data.</text>
</comment>
<evidence type="ECO:0000256" key="6">
    <source>
        <dbReference type="SAM" id="MobiDB-lite"/>
    </source>
</evidence>
<evidence type="ECO:0000313" key="8">
    <source>
        <dbReference type="Proteomes" id="UP000036987"/>
    </source>
</evidence>
<dbReference type="OrthoDB" id="1668230at2759"/>
<protein>
    <submittedName>
        <fullName evidence="7">Putative Leucine-rich repeat-containing protein</fullName>
    </submittedName>
</protein>
<evidence type="ECO:0000256" key="5">
    <source>
        <dbReference type="SAM" id="Coils"/>
    </source>
</evidence>
<dbReference type="InterPro" id="IPR001611">
    <property type="entry name" value="Leu-rich_rpt"/>
</dbReference>
<dbReference type="Proteomes" id="UP000036987">
    <property type="component" value="Unassembled WGS sequence"/>
</dbReference>
<evidence type="ECO:0000256" key="1">
    <source>
        <dbReference type="ARBA" id="ARBA00022614"/>
    </source>
</evidence>
<keyword evidence="1" id="KW-0433">Leucine-rich repeat</keyword>
<dbReference type="InterPro" id="IPR032675">
    <property type="entry name" value="LRR_dom_sf"/>
</dbReference>
<dbReference type="SUPFAM" id="SSF52058">
    <property type="entry name" value="L domain-like"/>
    <property type="match status" value="1"/>
</dbReference>
<comment type="function">
    <text evidence="4">Leucine-rich repeat protein that likely mediates protein interactions, possibly in the context of signal transduction.</text>
</comment>
<dbReference type="SMART" id="SM00369">
    <property type="entry name" value="LRR_TYP"/>
    <property type="match status" value="9"/>
</dbReference>
<evidence type="ECO:0000256" key="4">
    <source>
        <dbReference type="ARBA" id="ARBA00037519"/>
    </source>
</evidence>
<dbReference type="EMBL" id="LFYR01001274">
    <property type="protein sequence ID" value="KMZ63105.1"/>
    <property type="molecule type" value="Genomic_DNA"/>
</dbReference>
<reference evidence="8" key="1">
    <citation type="journal article" date="2016" name="Nature">
        <title>The genome of the seagrass Zostera marina reveals angiosperm adaptation to the sea.</title>
        <authorList>
            <person name="Olsen J.L."/>
            <person name="Rouze P."/>
            <person name="Verhelst B."/>
            <person name="Lin Y.-C."/>
            <person name="Bayer T."/>
            <person name="Collen J."/>
            <person name="Dattolo E."/>
            <person name="De Paoli E."/>
            <person name="Dittami S."/>
            <person name="Maumus F."/>
            <person name="Michel G."/>
            <person name="Kersting A."/>
            <person name="Lauritano C."/>
            <person name="Lohaus R."/>
            <person name="Toepel M."/>
            <person name="Tonon T."/>
            <person name="Vanneste K."/>
            <person name="Amirebrahimi M."/>
            <person name="Brakel J."/>
            <person name="Bostroem C."/>
            <person name="Chovatia M."/>
            <person name="Grimwood J."/>
            <person name="Jenkins J.W."/>
            <person name="Jueterbock A."/>
            <person name="Mraz A."/>
            <person name="Stam W.T."/>
            <person name="Tice H."/>
            <person name="Bornberg-Bauer E."/>
            <person name="Green P.J."/>
            <person name="Pearson G.A."/>
            <person name="Procaccini G."/>
            <person name="Duarte C.M."/>
            <person name="Schmutz J."/>
            <person name="Reusch T.B.H."/>
            <person name="Van de Peer Y."/>
        </authorList>
    </citation>
    <scope>NUCLEOTIDE SEQUENCE [LARGE SCALE GENOMIC DNA]</scope>
    <source>
        <strain evidence="8">cv. Finnish</strain>
    </source>
</reference>